<keyword evidence="3" id="KW-0812">Transmembrane</keyword>
<evidence type="ECO:0000313" key="5">
    <source>
        <dbReference type="Proteomes" id="UP000030688"/>
    </source>
</evidence>
<dbReference type="EMBL" id="KE123601">
    <property type="protein sequence ID" value="EUR74249.1"/>
    <property type="molecule type" value="Genomic_DNA"/>
</dbReference>
<dbReference type="InterPro" id="IPR053127">
    <property type="entry name" value="Chromatin_remod_comp_subunit"/>
</dbReference>
<evidence type="ECO:0000256" key="2">
    <source>
        <dbReference type="SAM" id="MobiDB-lite"/>
    </source>
</evidence>
<proteinExistence type="predicted"/>
<evidence type="ECO:0000256" key="1">
    <source>
        <dbReference type="SAM" id="Coils"/>
    </source>
</evidence>
<reference evidence="5" key="1">
    <citation type="submission" date="2007-11" db="EMBL/GenBank/DDBJ databases">
        <authorList>
            <consortium name="The Broad Institute Genome Sequencing Platform"/>
            <person name="Volkman S.K."/>
            <person name="Daily J.P."/>
            <person name="Sarr O."/>
            <person name="Ndiaye D."/>
            <person name="Ndir O."/>
            <person name="Mboup S."/>
            <person name="Lukens A."/>
            <person name="Stange-Thomann N."/>
            <person name="Mauceli E."/>
            <person name="Gnerre S."/>
            <person name="Jaffe D."/>
            <person name="Zainoun J."/>
            <person name="Wiegand R.C."/>
            <person name="Birren B."/>
            <person name="Galagan J."/>
            <person name="Lander E."/>
            <person name="Wirth D.F."/>
        </authorList>
    </citation>
    <scope>NUCLEOTIDE SEQUENCE [LARGE SCALE GENOMIC DNA]</scope>
    <source>
        <strain evidence="5">7G8</strain>
    </source>
</reference>
<organism evidence="4 5">
    <name type="scientific">Plasmodium falciparum (isolate 7G8)</name>
    <dbReference type="NCBI Taxonomy" id="57266"/>
    <lineage>
        <taxon>Eukaryota</taxon>
        <taxon>Sar</taxon>
        <taxon>Alveolata</taxon>
        <taxon>Apicomplexa</taxon>
        <taxon>Aconoidasida</taxon>
        <taxon>Haemosporida</taxon>
        <taxon>Plasmodiidae</taxon>
        <taxon>Plasmodium</taxon>
        <taxon>Plasmodium (Laverania)</taxon>
    </lineage>
</organism>
<protein>
    <submittedName>
        <fullName evidence="4">Uncharacterized protein</fullName>
    </submittedName>
</protein>
<dbReference type="Proteomes" id="UP000030688">
    <property type="component" value="Unassembled WGS sequence"/>
</dbReference>
<dbReference type="OrthoDB" id="378841at2759"/>
<dbReference type="AlphaFoldDB" id="W7FI99"/>
<sequence length="758" mass="88353">MLKKKSCERIIIEKEKYWRKIWLLIYTLINLILIKCKLYGIKYNEKNVCNSTFIRNRYQRILIQTEELSPTQVDVLRQTLIKDLSGGRSIVGQENLLSNKLDNDLITKKLIERGILKSNITGTKEIKNEGEKKKEKEEVVEYEEIEVEVDEDEDEDEEVEYVEIEVDDDEEIEYEIIEVEVDDDDDEDVEYEVIEIEVDDDEEVELLEDKEEKIEEVKENKQLKVESLEKKPLEIKTTPKYPFVTDEQKEIDPLKKNEIKSYDPFKRDTIKAQDNLNGNERKAYDPFKKDMVKPEDNLRKEENVVKAQGNIKREEIIIQDAFKKDERKSQNTSKMDEITIQDNLGRDRIIVKDTFKKEEIKSQDPLKKEEVKPSDTLKKEVKPTNTLKKEVKPTNTLKKEEAKPTDLLKEERKTKDTLKKVAEQKGGLTTLDKIKINTVKNKFKIRIPYKNSKVIESKINDILKAEYEDADEDLTKKYRMKELMNLYFEEMDYFHQSDIYKVIEKYSKQKEYSSIMTPMFKDFMETHRISSKLSKTILVTLGLIVILTITLGIVGIAAGSSIATFSTALYVMVGVCAFLSLSFPGLLFSRAKRTKAFIEKYFKIKGIEYKNTNVNNINSFQGVVKNIWNKKNSTKFNSNEKTVNEKSHQKNISGKTLPKNITSKAPQNNVQNKQPQQNKQNQHQKNVQNKAPQQNIQNRAPQKNKQNNTPGQNTISKSQVQNRVNKSPVKNDYSKHNGRGPNQMNRPNPNRHVAQSLR</sequence>
<accession>W7FI99</accession>
<feature type="compositionally biased region" description="Polar residues" evidence="2">
    <location>
        <begin position="650"/>
        <end position="665"/>
    </location>
</feature>
<reference evidence="4 5" key="2">
    <citation type="submission" date="2013-02" db="EMBL/GenBank/DDBJ databases">
        <title>The Genome Sequence of Plasmodium falciparum 7G8.</title>
        <authorList>
            <consortium name="The Broad Institute Genome Sequencing Platform"/>
            <consortium name="The Broad Institute Genome Sequencing Center for Infectious Disease"/>
            <person name="Neafsey D."/>
            <person name="Cheeseman I."/>
            <person name="Volkman S."/>
            <person name="Adams J."/>
            <person name="Walker B."/>
            <person name="Young S.K."/>
            <person name="Zeng Q."/>
            <person name="Gargeya S."/>
            <person name="Fitzgerald M."/>
            <person name="Haas B."/>
            <person name="Abouelleil A."/>
            <person name="Alvarado L."/>
            <person name="Arachchi H.M."/>
            <person name="Berlin A.M."/>
            <person name="Chapman S.B."/>
            <person name="Dewar J."/>
            <person name="Goldberg J."/>
            <person name="Griggs A."/>
            <person name="Gujja S."/>
            <person name="Hansen M."/>
            <person name="Howarth C."/>
            <person name="Imamovic A."/>
            <person name="Larimer J."/>
            <person name="McCowan C."/>
            <person name="Murphy C."/>
            <person name="Neiman D."/>
            <person name="Pearson M."/>
            <person name="Priest M."/>
            <person name="Roberts A."/>
            <person name="Saif S."/>
            <person name="Shea T."/>
            <person name="Sisk P."/>
            <person name="Sykes S."/>
            <person name="Wortman J."/>
            <person name="Nusbaum C."/>
            <person name="Birren B."/>
        </authorList>
    </citation>
    <scope>NUCLEOTIDE SEQUENCE [LARGE SCALE GENOMIC DNA]</scope>
    <source>
        <strain evidence="4 5">7G8</strain>
    </source>
</reference>
<evidence type="ECO:0000256" key="3">
    <source>
        <dbReference type="SAM" id="Phobius"/>
    </source>
</evidence>
<keyword evidence="1" id="KW-0175">Coiled coil</keyword>
<dbReference type="PANTHER" id="PTHR37929:SF1">
    <property type="entry name" value="SWI_SNF GLOBAL TRANSCRIPTION ACTIVATOR COMPLEX SUBUNIT SNF59"/>
    <property type="match status" value="1"/>
</dbReference>
<name>W7FI99_PLAF8</name>
<keyword evidence="3" id="KW-1133">Transmembrane helix</keyword>
<feature type="transmembrane region" description="Helical" evidence="3">
    <location>
        <begin position="21"/>
        <end position="41"/>
    </location>
</feature>
<feature type="region of interest" description="Disordered" evidence="2">
    <location>
        <begin position="639"/>
        <end position="758"/>
    </location>
</feature>
<feature type="transmembrane region" description="Helical" evidence="3">
    <location>
        <begin position="569"/>
        <end position="588"/>
    </location>
</feature>
<feature type="compositionally biased region" description="Low complexity" evidence="2">
    <location>
        <begin position="666"/>
        <end position="690"/>
    </location>
</feature>
<feature type="transmembrane region" description="Helical" evidence="3">
    <location>
        <begin position="537"/>
        <end position="557"/>
    </location>
</feature>
<feature type="compositionally biased region" description="Polar residues" evidence="2">
    <location>
        <begin position="691"/>
        <end position="725"/>
    </location>
</feature>
<dbReference type="PANTHER" id="PTHR37929">
    <property type="entry name" value="GRIP AND COILED-COIL DOMAIN-CONTAINING PROTEIN PFC0235W"/>
    <property type="match status" value="1"/>
</dbReference>
<evidence type="ECO:0000313" key="4">
    <source>
        <dbReference type="EMBL" id="EUR74249.1"/>
    </source>
</evidence>
<feature type="coiled-coil region" evidence="1">
    <location>
        <begin position="200"/>
        <end position="231"/>
    </location>
</feature>
<feature type="region of interest" description="Disordered" evidence="2">
    <location>
        <begin position="361"/>
        <end position="411"/>
    </location>
</feature>
<gene>
    <name evidence="4" type="ORF">PFBG_01605</name>
</gene>
<keyword evidence="3" id="KW-0472">Membrane</keyword>